<accession>A0A382I326</accession>
<evidence type="ECO:0000259" key="1">
    <source>
        <dbReference type="Pfam" id="PF00557"/>
    </source>
</evidence>
<dbReference type="EMBL" id="UINC01064507">
    <property type="protein sequence ID" value="SVB93243.1"/>
    <property type="molecule type" value="Genomic_DNA"/>
</dbReference>
<reference evidence="2" key="1">
    <citation type="submission" date="2018-05" db="EMBL/GenBank/DDBJ databases">
        <authorList>
            <person name="Lanie J.A."/>
            <person name="Ng W.-L."/>
            <person name="Kazmierczak K.M."/>
            <person name="Andrzejewski T.M."/>
            <person name="Davidsen T.M."/>
            <person name="Wayne K.J."/>
            <person name="Tettelin H."/>
            <person name="Glass J.I."/>
            <person name="Rusch D."/>
            <person name="Podicherti R."/>
            <person name="Tsui H.-C.T."/>
            <person name="Winkler M.E."/>
        </authorList>
    </citation>
    <scope>NUCLEOTIDE SEQUENCE</scope>
</reference>
<protein>
    <recommendedName>
        <fullName evidence="1">Peptidase M24 domain-containing protein</fullName>
    </recommendedName>
</protein>
<proteinExistence type="predicted"/>
<feature type="domain" description="Peptidase M24" evidence="1">
    <location>
        <begin position="10"/>
        <end position="47"/>
    </location>
</feature>
<dbReference type="InterPro" id="IPR036005">
    <property type="entry name" value="Creatinase/aminopeptidase-like"/>
</dbReference>
<sequence>MYHRHDFETSGYDGVIEPGMTICVESYIGAEGGVEGVKLEEQVLVTETGVELLSDFPFEDGLMA</sequence>
<dbReference type="SUPFAM" id="SSF55920">
    <property type="entry name" value="Creatinase/aminopeptidase"/>
    <property type="match status" value="1"/>
</dbReference>
<dbReference type="Pfam" id="PF00557">
    <property type="entry name" value="Peptidase_M24"/>
    <property type="match status" value="1"/>
</dbReference>
<evidence type="ECO:0000313" key="2">
    <source>
        <dbReference type="EMBL" id="SVB93243.1"/>
    </source>
</evidence>
<dbReference type="AlphaFoldDB" id="A0A382I326"/>
<gene>
    <name evidence="2" type="ORF">METZ01_LOCUS246097</name>
</gene>
<dbReference type="Gene3D" id="3.90.230.10">
    <property type="entry name" value="Creatinase/methionine aminopeptidase superfamily"/>
    <property type="match status" value="1"/>
</dbReference>
<name>A0A382I326_9ZZZZ</name>
<dbReference type="InterPro" id="IPR000994">
    <property type="entry name" value="Pept_M24"/>
</dbReference>
<organism evidence="2">
    <name type="scientific">marine metagenome</name>
    <dbReference type="NCBI Taxonomy" id="408172"/>
    <lineage>
        <taxon>unclassified sequences</taxon>
        <taxon>metagenomes</taxon>
        <taxon>ecological metagenomes</taxon>
    </lineage>
</organism>